<dbReference type="OrthoDB" id="9801799at2"/>
<sequence>MNSSIVRPGALLLALGMAFGLSACNKDNAQTAAPAASGSAGGASEGSQSITINNGAEPESLDPHKVSGVPESHLLTQLLEGLTSTDKDGNTAPGMAESWESADNQVWIFKLRDAKWSDGSPVTAEDFVYSLRRLVDPKTGSPYASYLDDAHVLNAGDVMNGKKAPDTLGVKAVDERTLEITLSQPVPYFPDMLVHTSVKPVNKKAVEQHGDKWTSPENFVSNGPYKLKSWEVNSQIVLERNPGYYDNANTKIDRAVFLPISSPPTDVNRYKAGEVDFTYNDLPSDQFQTLKKEMGEEMKTSPLLCVYYYETNTVKPPFDDVRVRRALALALDRDTFAEKVVGRGETAAYQFTPTATQGIVPNKPEWAGWSQEQRVAEAKKLLTEAGYSEAKPLSFDLLYNTNENHKKNAVAAAALWKQTLGFVNVNLANQEWKTYLESRRSGKYQMARAGWCADYNEPSSFLNILKTGNSNNHGKYSSAEFDRLMAETLKPGISTEQRADLYRQAEAVLDKDMPNINVYHYANVRLVKPYVEGYSVKDPMDNFHLKYMSVAKH</sequence>
<dbReference type="SUPFAM" id="SSF53850">
    <property type="entry name" value="Periplasmic binding protein-like II"/>
    <property type="match status" value="1"/>
</dbReference>
<dbReference type="AlphaFoldDB" id="A0A0J0YRW2"/>
<dbReference type="Gene3D" id="3.10.105.10">
    <property type="entry name" value="Dipeptide-binding Protein, Domain 3"/>
    <property type="match status" value="1"/>
</dbReference>
<evidence type="ECO:0000313" key="8">
    <source>
        <dbReference type="EMBL" id="KLT72837.1"/>
    </source>
</evidence>
<accession>A0A0J0YRW2</accession>
<dbReference type="GO" id="GO:1904680">
    <property type="term" value="F:peptide transmembrane transporter activity"/>
    <property type="evidence" value="ECO:0007669"/>
    <property type="project" value="TreeGrafter"/>
</dbReference>
<evidence type="ECO:0000256" key="5">
    <source>
        <dbReference type="SAM" id="MobiDB-lite"/>
    </source>
</evidence>
<gene>
    <name evidence="8" type="ORF">PL75_05940</name>
</gene>
<dbReference type="GO" id="GO:0030288">
    <property type="term" value="C:outer membrane-bounded periplasmic space"/>
    <property type="evidence" value="ECO:0007669"/>
    <property type="project" value="TreeGrafter"/>
</dbReference>
<dbReference type="PROSITE" id="PS51257">
    <property type="entry name" value="PROKAR_LIPOPROTEIN"/>
    <property type="match status" value="1"/>
</dbReference>
<evidence type="ECO:0000256" key="4">
    <source>
        <dbReference type="ARBA" id="ARBA00022729"/>
    </source>
</evidence>
<organism evidence="8 9">
    <name type="scientific">Neisseria arctica</name>
    <dbReference type="NCBI Taxonomy" id="1470200"/>
    <lineage>
        <taxon>Bacteria</taxon>
        <taxon>Pseudomonadati</taxon>
        <taxon>Pseudomonadota</taxon>
        <taxon>Betaproteobacteria</taxon>
        <taxon>Neisseriales</taxon>
        <taxon>Neisseriaceae</taxon>
        <taxon>Neisseria</taxon>
    </lineage>
</organism>
<dbReference type="PATRIC" id="fig|1470200.3.peg.2392"/>
<dbReference type="InterPro" id="IPR039424">
    <property type="entry name" value="SBP_5"/>
</dbReference>
<evidence type="ECO:0000256" key="1">
    <source>
        <dbReference type="ARBA" id="ARBA00004196"/>
    </source>
</evidence>
<evidence type="ECO:0000259" key="7">
    <source>
        <dbReference type="Pfam" id="PF00496"/>
    </source>
</evidence>
<keyword evidence="3" id="KW-0813">Transport</keyword>
<dbReference type="Pfam" id="PF00496">
    <property type="entry name" value="SBP_bac_5"/>
    <property type="match status" value="1"/>
</dbReference>
<proteinExistence type="inferred from homology"/>
<dbReference type="InterPro" id="IPR030678">
    <property type="entry name" value="Peptide/Ni-bd"/>
</dbReference>
<evidence type="ECO:0000256" key="3">
    <source>
        <dbReference type="ARBA" id="ARBA00022448"/>
    </source>
</evidence>
<dbReference type="EMBL" id="JTDO01000008">
    <property type="protein sequence ID" value="KLT72837.1"/>
    <property type="molecule type" value="Genomic_DNA"/>
</dbReference>
<feature type="chain" id="PRO_5005246712" evidence="6">
    <location>
        <begin position="24"/>
        <end position="553"/>
    </location>
</feature>
<feature type="signal peptide" evidence="6">
    <location>
        <begin position="1"/>
        <end position="23"/>
    </location>
</feature>
<dbReference type="CDD" id="cd08504">
    <property type="entry name" value="PBP2_OppA"/>
    <property type="match status" value="1"/>
</dbReference>
<comment type="similarity">
    <text evidence="2">Belongs to the bacterial solute-binding protein 5 family.</text>
</comment>
<comment type="caution">
    <text evidence="8">The sequence shown here is derived from an EMBL/GenBank/DDBJ whole genome shotgun (WGS) entry which is preliminary data.</text>
</comment>
<dbReference type="Proteomes" id="UP000036027">
    <property type="component" value="Unassembled WGS sequence"/>
</dbReference>
<name>A0A0J0YRW2_9NEIS</name>
<dbReference type="PANTHER" id="PTHR30290">
    <property type="entry name" value="PERIPLASMIC BINDING COMPONENT OF ABC TRANSPORTER"/>
    <property type="match status" value="1"/>
</dbReference>
<dbReference type="RefSeq" id="WP_047761007.1">
    <property type="nucleotide sequence ID" value="NZ_CP091510.1"/>
</dbReference>
<feature type="domain" description="Solute-binding protein family 5" evidence="7">
    <location>
        <begin position="92"/>
        <end position="471"/>
    </location>
</feature>
<dbReference type="Gene3D" id="3.90.76.10">
    <property type="entry name" value="Dipeptide-binding Protein, Domain 1"/>
    <property type="match status" value="1"/>
</dbReference>
<dbReference type="Gene3D" id="3.40.190.10">
    <property type="entry name" value="Periplasmic binding protein-like II"/>
    <property type="match status" value="1"/>
</dbReference>
<evidence type="ECO:0000313" key="9">
    <source>
        <dbReference type="Proteomes" id="UP000036027"/>
    </source>
</evidence>
<keyword evidence="9" id="KW-1185">Reference proteome</keyword>
<keyword evidence="4 6" id="KW-0732">Signal</keyword>
<reference evidence="8 9" key="1">
    <citation type="submission" date="2014-11" db="EMBL/GenBank/DDBJ databases">
        <title>Genome of a novel goose pathogen.</title>
        <authorList>
            <person name="Hansen C.M."/>
            <person name="Hueffer K."/>
            <person name="Choi S.C."/>
        </authorList>
    </citation>
    <scope>NUCLEOTIDE SEQUENCE [LARGE SCALE GENOMIC DNA]</scope>
    <source>
        <strain evidence="8 9">KH1503</strain>
    </source>
</reference>
<dbReference type="FunFam" id="3.10.105.10:FF:000001">
    <property type="entry name" value="Oligopeptide ABC transporter, oligopeptide-binding protein"/>
    <property type="match status" value="1"/>
</dbReference>
<evidence type="ECO:0000256" key="6">
    <source>
        <dbReference type="SAM" id="SignalP"/>
    </source>
</evidence>
<evidence type="ECO:0000256" key="2">
    <source>
        <dbReference type="ARBA" id="ARBA00005695"/>
    </source>
</evidence>
<dbReference type="PANTHER" id="PTHR30290:SF10">
    <property type="entry name" value="PERIPLASMIC OLIGOPEPTIDE-BINDING PROTEIN-RELATED"/>
    <property type="match status" value="1"/>
</dbReference>
<comment type="subcellular location">
    <subcellularLocation>
        <location evidence="1">Cell envelope</location>
    </subcellularLocation>
</comment>
<dbReference type="GO" id="GO:0015833">
    <property type="term" value="P:peptide transport"/>
    <property type="evidence" value="ECO:0007669"/>
    <property type="project" value="TreeGrafter"/>
</dbReference>
<dbReference type="GO" id="GO:0043190">
    <property type="term" value="C:ATP-binding cassette (ABC) transporter complex"/>
    <property type="evidence" value="ECO:0007669"/>
    <property type="project" value="InterPro"/>
</dbReference>
<feature type="region of interest" description="Disordered" evidence="5">
    <location>
        <begin position="32"/>
        <end position="68"/>
    </location>
</feature>
<dbReference type="FunFam" id="3.90.76.10:FF:000001">
    <property type="entry name" value="Oligopeptide ABC transporter substrate-binding protein"/>
    <property type="match status" value="1"/>
</dbReference>
<dbReference type="InterPro" id="IPR000914">
    <property type="entry name" value="SBP_5_dom"/>
</dbReference>
<dbReference type="PIRSF" id="PIRSF002741">
    <property type="entry name" value="MppA"/>
    <property type="match status" value="1"/>
</dbReference>
<protein>
    <submittedName>
        <fullName evidence="8">Peptide ABC transporter substrate-binding protein</fullName>
    </submittedName>
</protein>
<dbReference type="STRING" id="1470200.PL75_05940"/>